<evidence type="ECO:0000256" key="2">
    <source>
        <dbReference type="ARBA" id="ARBA00001966"/>
    </source>
</evidence>
<dbReference type="Pfam" id="PF07992">
    <property type="entry name" value="Pyr_redox_2"/>
    <property type="match status" value="1"/>
</dbReference>
<dbReference type="InterPro" id="IPR013785">
    <property type="entry name" value="Aldolase_TIM"/>
</dbReference>
<gene>
    <name evidence="12" type="ORF">NVS32_00310</name>
</gene>
<keyword evidence="4" id="KW-0285">Flavoprotein</keyword>
<keyword evidence="9" id="KW-0411">Iron-sulfur</keyword>
<dbReference type="InterPro" id="IPR036188">
    <property type="entry name" value="FAD/NAD-bd_sf"/>
</dbReference>
<evidence type="ECO:0000256" key="9">
    <source>
        <dbReference type="ARBA" id="ARBA00023014"/>
    </source>
</evidence>
<dbReference type="Gene3D" id="3.50.50.60">
    <property type="entry name" value="FAD/NAD(P)-binding domain"/>
    <property type="match status" value="1"/>
</dbReference>
<comment type="caution">
    <text evidence="12">The sequence shown here is derived from an EMBL/GenBank/DDBJ whole genome shotgun (WGS) entry which is preliminary data.</text>
</comment>
<dbReference type="Pfam" id="PF00724">
    <property type="entry name" value="Oxidored_FMN"/>
    <property type="match status" value="1"/>
</dbReference>
<dbReference type="Gene3D" id="3.40.50.720">
    <property type="entry name" value="NAD(P)-binding Rossmann-like Domain"/>
    <property type="match status" value="1"/>
</dbReference>
<feature type="domain" description="FAD/NAD(P)-binding" evidence="11">
    <location>
        <begin position="441"/>
        <end position="672"/>
    </location>
</feature>
<dbReference type="InterPro" id="IPR023753">
    <property type="entry name" value="FAD/NAD-binding_dom"/>
</dbReference>
<name>A0ABT1Z5C4_9ACTN</name>
<dbReference type="InterPro" id="IPR051793">
    <property type="entry name" value="NADH:flavin_oxidoreductase"/>
</dbReference>
<dbReference type="SUPFAM" id="SSF51395">
    <property type="entry name" value="FMN-linked oxidoreductases"/>
    <property type="match status" value="1"/>
</dbReference>
<evidence type="ECO:0000256" key="3">
    <source>
        <dbReference type="ARBA" id="ARBA00011048"/>
    </source>
</evidence>
<dbReference type="PANTHER" id="PTHR42917:SF2">
    <property type="entry name" value="2,4-DIENOYL-COA REDUCTASE [(2E)-ENOYL-COA-PRODUCING]"/>
    <property type="match status" value="1"/>
</dbReference>
<evidence type="ECO:0000256" key="8">
    <source>
        <dbReference type="ARBA" id="ARBA00023004"/>
    </source>
</evidence>
<evidence type="ECO:0000256" key="7">
    <source>
        <dbReference type="ARBA" id="ARBA00023002"/>
    </source>
</evidence>
<proteinExistence type="inferred from homology"/>
<dbReference type="SUPFAM" id="SSF51905">
    <property type="entry name" value="FAD/NAD(P)-binding domain"/>
    <property type="match status" value="1"/>
</dbReference>
<dbReference type="PRINTS" id="PR00368">
    <property type="entry name" value="FADPNR"/>
</dbReference>
<dbReference type="PRINTS" id="PR00411">
    <property type="entry name" value="PNDRDTASEI"/>
</dbReference>
<evidence type="ECO:0000256" key="6">
    <source>
        <dbReference type="ARBA" id="ARBA00022723"/>
    </source>
</evidence>
<comment type="similarity">
    <text evidence="3">In the N-terminal section; belongs to the NADH:flavin oxidoreductase/NADH oxidase family.</text>
</comment>
<evidence type="ECO:0000259" key="10">
    <source>
        <dbReference type="Pfam" id="PF00724"/>
    </source>
</evidence>
<keyword evidence="7" id="KW-0560">Oxidoreductase</keyword>
<evidence type="ECO:0000256" key="4">
    <source>
        <dbReference type="ARBA" id="ARBA00022630"/>
    </source>
</evidence>
<accession>A0ABT1Z5C4</accession>
<keyword evidence="5" id="KW-0288">FMN</keyword>
<evidence type="ECO:0000259" key="11">
    <source>
        <dbReference type="Pfam" id="PF07992"/>
    </source>
</evidence>
<dbReference type="EMBL" id="JANSKA010000001">
    <property type="protein sequence ID" value="MCR9035402.1"/>
    <property type="molecule type" value="Genomic_DNA"/>
</dbReference>
<organism evidence="12 13">
    <name type="scientific">Tractidigestivibacter montrealensis</name>
    <dbReference type="NCBI Taxonomy" id="2972466"/>
    <lineage>
        <taxon>Bacteria</taxon>
        <taxon>Bacillati</taxon>
        <taxon>Actinomycetota</taxon>
        <taxon>Coriobacteriia</taxon>
        <taxon>Coriobacteriales</taxon>
        <taxon>Atopobiaceae</taxon>
        <taxon>Tractidigestivibacter</taxon>
    </lineage>
</organism>
<keyword evidence="13" id="KW-1185">Reference proteome</keyword>
<evidence type="ECO:0000313" key="12">
    <source>
        <dbReference type="EMBL" id="MCR9035402.1"/>
    </source>
</evidence>
<keyword evidence="6" id="KW-0479">Metal-binding</keyword>
<sequence>MAFPGKSSRETAPSTVVRSVDEARAQYANRPGAKKYPHVFNPIEIRGRVYRNRLIAAPTMFFHAAYFIPEIRENIYRMVEVRAKGGFGCVATGELPLNFEEGRGAFMDRAIDVRHFYGSDFDSAKEYADRIHAGGALAYLEVSHEGLEADDAAEPWGPDDFVREDGRHVFGMDRQMMEKVCRDFFQVGRFAAAAGFDGVLLHGGHGFLIQQFVSPLFNHRTDEFGGSIENRSRFPKMALRALRAGMGEDMVLELRMSAEDGEKGGMTLEDSCGFAEQIDGLVDIFHVSNGIKKLGNRGDTFSDIFDPHGVNLERAAAIKAHLHKSLVAVVGGFNSVAQAEDAIAEGKADFVECARQCFADPDFIEKTLDGRENMVHRCVRCFHCYPGFCEHPTDIPLWYQLPPEEFMKIYSPAVMGDCSINPNSGLGYYPDRLPKPQARRNVLVVGGGVGGMQAAITAARRGHKVTLAEKGERLGGVLLFAEHDHDKREWMDFERVLERELAESGTTVELHTRVDENYLRAKSPDYVILAVGAHNRTCPLPGAERAMDAADTFFHMDQIGHSVVIAGGGLTACETALNLAAAGHEVTIVARKPRLTPSTFGYYRNALLDEMDRRGIKQFLSTCPLAFTDEGLVCEKATDEKGTPGGERLVVSADTYVYSFGMDPNSDEVERLTRAAEAVGAKVTNVGNSKAAGIVRDAVHGGDQAAMSIL</sequence>
<evidence type="ECO:0000256" key="1">
    <source>
        <dbReference type="ARBA" id="ARBA00001917"/>
    </source>
</evidence>
<keyword evidence="8" id="KW-0408">Iron</keyword>
<dbReference type="Proteomes" id="UP001204320">
    <property type="component" value="Unassembled WGS sequence"/>
</dbReference>
<reference evidence="12 13" key="1">
    <citation type="submission" date="2022-08" db="EMBL/GenBank/DDBJ databases">
        <title>Tractidigestivibacter montrealensis type strain KD21.</title>
        <authorList>
            <person name="Diop K."/>
            <person name="Richard C."/>
            <person name="Routy B."/>
        </authorList>
    </citation>
    <scope>NUCLEOTIDE SEQUENCE [LARGE SCALE GENOMIC DNA]</scope>
    <source>
        <strain evidence="12 13">KD21</strain>
    </source>
</reference>
<evidence type="ECO:0000256" key="5">
    <source>
        <dbReference type="ARBA" id="ARBA00022643"/>
    </source>
</evidence>
<feature type="domain" description="NADH:flavin oxidoreductase/NADH oxidase N-terminal" evidence="10">
    <location>
        <begin position="39"/>
        <end position="372"/>
    </location>
</feature>
<comment type="cofactor">
    <cofactor evidence="1">
        <name>FMN</name>
        <dbReference type="ChEBI" id="CHEBI:58210"/>
    </cofactor>
</comment>
<dbReference type="RefSeq" id="WP_258498224.1">
    <property type="nucleotide sequence ID" value="NZ_JANSKA010000001.1"/>
</dbReference>
<dbReference type="Gene3D" id="3.20.20.70">
    <property type="entry name" value="Aldolase class I"/>
    <property type="match status" value="1"/>
</dbReference>
<comment type="cofactor">
    <cofactor evidence="2">
        <name>[4Fe-4S] cluster</name>
        <dbReference type="ChEBI" id="CHEBI:49883"/>
    </cofactor>
</comment>
<dbReference type="InterPro" id="IPR001155">
    <property type="entry name" value="OxRdtase_FMN_N"/>
</dbReference>
<evidence type="ECO:0000313" key="13">
    <source>
        <dbReference type="Proteomes" id="UP001204320"/>
    </source>
</evidence>
<protein>
    <submittedName>
        <fullName evidence="12">FAD-dependent oxidoreductase</fullName>
    </submittedName>
</protein>
<dbReference type="PANTHER" id="PTHR42917">
    <property type="entry name" value="2,4-DIENOYL-COA REDUCTASE"/>
    <property type="match status" value="1"/>
</dbReference>